<evidence type="ECO:0000313" key="3">
    <source>
        <dbReference type="Proteomes" id="UP000245533"/>
    </source>
</evidence>
<organism evidence="2 3">
    <name type="scientific">Rhodohalobacter mucosus</name>
    <dbReference type="NCBI Taxonomy" id="2079485"/>
    <lineage>
        <taxon>Bacteria</taxon>
        <taxon>Pseudomonadati</taxon>
        <taxon>Balneolota</taxon>
        <taxon>Balneolia</taxon>
        <taxon>Balneolales</taxon>
        <taxon>Balneolaceae</taxon>
        <taxon>Rhodohalobacter</taxon>
    </lineage>
</organism>
<dbReference type="EMBL" id="QGGB01000003">
    <property type="protein sequence ID" value="PWN07497.1"/>
    <property type="molecule type" value="Genomic_DNA"/>
</dbReference>
<evidence type="ECO:0000313" key="2">
    <source>
        <dbReference type="EMBL" id="PWN07497.1"/>
    </source>
</evidence>
<gene>
    <name evidence="2" type="ORF">DDZ15_04340</name>
</gene>
<feature type="chain" id="PRO_5016278184" evidence="1">
    <location>
        <begin position="21"/>
        <end position="160"/>
    </location>
</feature>
<dbReference type="Proteomes" id="UP000245533">
    <property type="component" value="Unassembled WGS sequence"/>
</dbReference>
<accession>A0A316TSE6</accession>
<proteinExistence type="predicted"/>
<reference evidence="2 3" key="1">
    <citation type="submission" date="2018-05" db="EMBL/GenBank/DDBJ databases">
        <title>Rhodohalobacter halophilus gen. nov., sp. nov., a moderately halophilic member of the family Balneolaceae.</title>
        <authorList>
            <person name="Liu Z.-W."/>
        </authorList>
    </citation>
    <scope>NUCLEOTIDE SEQUENCE [LARGE SCALE GENOMIC DNA]</scope>
    <source>
        <strain evidence="2 3">8A47</strain>
    </source>
</reference>
<evidence type="ECO:0000256" key="1">
    <source>
        <dbReference type="SAM" id="SignalP"/>
    </source>
</evidence>
<feature type="signal peptide" evidence="1">
    <location>
        <begin position="1"/>
        <end position="20"/>
    </location>
</feature>
<sequence>MTTRGYIRACLVLITVSVFLTGCSQNNNQDASLRKAGGIGLSESSLVLNNPVIIYLSEEDILTENRFLHSVNWELRQPRDYSVARVTTTALSQALYVDIFYSCGQLSDNKRLEPDEDFITDYVEWPCSDVMETRMEAVTGDTIAVYEFEIDIPFLNTLSD</sequence>
<comment type="caution">
    <text evidence="2">The sequence shown here is derived from an EMBL/GenBank/DDBJ whole genome shotgun (WGS) entry which is preliminary data.</text>
</comment>
<dbReference type="PROSITE" id="PS51257">
    <property type="entry name" value="PROKAR_LIPOPROTEIN"/>
    <property type="match status" value="1"/>
</dbReference>
<dbReference type="AlphaFoldDB" id="A0A316TSE6"/>
<keyword evidence="1" id="KW-0732">Signal</keyword>
<name>A0A316TSE6_9BACT</name>
<protein>
    <submittedName>
        <fullName evidence="2">Uncharacterized protein</fullName>
    </submittedName>
</protein>
<keyword evidence="3" id="KW-1185">Reference proteome</keyword>
<dbReference type="RefSeq" id="WP_109645258.1">
    <property type="nucleotide sequence ID" value="NZ_QGGB01000003.1"/>
</dbReference>